<feature type="domain" description="PA14" evidence="2">
    <location>
        <begin position="63"/>
        <end position="211"/>
    </location>
</feature>
<gene>
    <name evidence="3" type="ORF">APUU_60756A</name>
</gene>
<dbReference type="OrthoDB" id="4388755at2759"/>
<keyword evidence="1" id="KW-0732">Signal</keyword>
<dbReference type="GeneID" id="64977713"/>
<proteinExistence type="predicted"/>
<reference evidence="3" key="1">
    <citation type="submission" date="2021-01" db="EMBL/GenBank/DDBJ databases">
        <authorList>
            <consortium name="Aspergillus puulaauensis MK2 genome sequencing consortium"/>
            <person name="Kazuki M."/>
            <person name="Futagami T."/>
        </authorList>
    </citation>
    <scope>NUCLEOTIDE SEQUENCE</scope>
    <source>
        <strain evidence="3">MK2</strain>
    </source>
</reference>
<dbReference type="RefSeq" id="XP_041559902.1">
    <property type="nucleotide sequence ID" value="XM_041694031.1"/>
</dbReference>
<dbReference type="Pfam" id="PF10528">
    <property type="entry name" value="GLEYA"/>
    <property type="match status" value="1"/>
</dbReference>
<dbReference type="Gene3D" id="2.60.120.1560">
    <property type="match status" value="1"/>
</dbReference>
<evidence type="ECO:0000256" key="1">
    <source>
        <dbReference type="SAM" id="SignalP"/>
    </source>
</evidence>
<dbReference type="AlphaFoldDB" id="A0A7R7XVI3"/>
<feature type="signal peptide" evidence="1">
    <location>
        <begin position="1"/>
        <end position="18"/>
    </location>
</feature>
<dbReference type="PROSITE" id="PS51820">
    <property type="entry name" value="PA14"/>
    <property type="match status" value="1"/>
</dbReference>
<dbReference type="KEGG" id="apuu:APUU_60756A"/>
<evidence type="ECO:0000313" key="4">
    <source>
        <dbReference type="Proteomes" id="UP000654913"/>
    </source>
</evidence>
<evidence type="ECO:0000259" key="2">
    <source>
        <dbReference type="PROSITE" id="PS51820"/>
    </source>
</evidence>
<name>A0A7R7XVI3_9EURO</name>
<dbReference type="InterPro" id="IPR018871">
    <property type="entry name" value="GLEYA_adhesin_domain"/>
</dbReference>
<accession>A0A7R7XVI3</accession>
<reference evidence="3" key="2">
    <citation type="submission" date="2021-02" db="EMBL/GenBank/DDBJ databases">
        <title>Aspergillus puulaauensis MK2 genome sequence.</title>
        <authorList>
            <person name="Futagami T."/>
            <person name="Mori K."/>
            <person name="Kadooka C."/>
            <person name="Tanaka T."/>
        </authorList>
    </citation>
    <scope>NUCLEOTIDE SEQUENCE</scope>
    <source>
        <strain evidence="3">MK2</strain>
    </source>
</reference>
<feature type="chain" id="PRO_5031169182" description="PA14 domain-containing protein" evidence="1">
    <location>
        <begin position="19"/>
        <end position="236"/>
    </location>
</feature>
<dbReference type="EMBL" id="AP024448">
    <property type="protein sequence ID" value="BCS27708.1"/>
    <property type="molecule type" value="Genomic_DNA"/>
</dbReference>
<protein>
    <recommendedName>
        <fullName evidence="2">PA14 domain-containing protein</fullName>
    </recommendedName>
</protein>
<dbReference type="InterPro" id="IPR037524">
    <property type="entry name" value="PA14/GLEYA"/>
</dbReference>
<sequence>MAFRLSLAGLLLVQYTCALHSPQGTYTPTTTTTPRPTPRPCKNEGLQWAYYHFGEGDVIPFNTNGSNYNIDVSALKHTHPNTTGTTVYANVNSTGASTPIDIYGHQETPDFFALNHRGYIYANTTGTYAVTLIEVDDVAYFWYNATAYAGWNVTNADIYAHFDTADSLHIELVAGQYLPIRLVYANAQGAASLPFSITAPDGSVILGPNSTASPSIVQYSCDTVTAPKFPPFGYEL</sequence>
<dbReference type="Proteomes" id="UP000654913">
    <property type="component" value="Chromosome 6"/>
</dbReference>
<organism evidence="3 4">
    <name type="scientific">Aspergillus puulaauensis</name>
    <dbReference type="NCBI Taxonomy" id="1220207"/>
    <lineage>
        <taxon>Eukaryota</taxon>
        <taxon>Fungi</taxon>
        <taxon>Dikarya</taxon>
        <taxon>Ascomycota</taxon>
        <taxon>Pezizomycotina</taxon>
        <taxon>Eurotiomycetes</taxon>
        <taxon>Eurotiomycetidae</taxon>
        <taxon>Eurotiales</taxon>
        <taxon>Aspergillaceae</taxon>
        <taxon>Aspergillus</taxon>
    </lineage>
</organism>
<keyword evidence="4" id="KW-1185">Reference proteome</keyword>
<evidence type="ECO:0000313" key="3">
    <source>
        <dbReference type="EMBL" id="BCS27708.1"/>
    </source>
</evidence>